<keyword evidence="1" id="KW-0472">Membrane</keyword>
<dbReference type="Proteomes" id="UP000247811">
    <property type="component" value="Unassembled WGS sequence"/>
</dbReference>
<evidence type="ECO:0008006" key="4">
    <source>
        <dbReference type="Google" id="ProtNLM"/>
    </source>
</evidence>
<keyword evidence="3" id="KW-1185">Reference proteome</keyword>
<dbReference type="EMBL" id="QJJS01000002">
    <property type="protein sequence ID" value="PXW98735.1"/>
    <property type="molecule type" value="Genomic_DNA"/>
</dbReference>
<dbReference type="RefSeq" id="WP_245909385.1">
    <property type="nucleotide sequence ID" value="NZ_QJJS01000002.1"/>
</dbReference>
<evidence type="ECO:0000256" key="1">
    <source>
        <dbReference type="SAM" id="Phobius"/>
    </source>
</evidence>
<accession>A0A318HCN4</accession>
<proteinExistence type="predicted"/>
<keyword evidence="1" id="KW-0812">Transmembrane</keyword>
<name>A0A318HCN4_9BURK</name>
<sequence>MGNVEGNYPPDPDLVTLNPFWQRAAAVLWPSFLMAGVLEMLVFAFVDPADLRWLGGSELAIGSSAVYTLAFLLFWWIISLAGGVTQLLSQDPHLEVLHR</sequence>
<dbReference type="AlphaFoldDB" id="A0A318HCN4"/>
<feature type="transmembrane region" description="Helical" evidence="1">
    <location>
        <begin position="58"/>
        <end position="78"/>
    </location>
</feature>
<feature type="transmembrane region" description="Helical" evidence="1">
    <location>
        <begin position="20"/>
        <end position="46"/>
    </location>
</feature>
<gene>
    <name evidence="2" type="ORF">C7444_102217</name>
</gene>
<evidence type="ECO:0000313" key="2">
    <source>
        <dbReference type="EMBL" id="PXW98735.1"/>
    </source>
</evidence>
<keyword evidence="1" id="KW-1133">Transmembrane helix</keyword>
<protein>
    <recommendedName>
        <fullName evidence="4">Transmembrane protein</fullName>
    </recommendedName>
</protein>
<evidence type="ECO:0000313" key="3">
    <source>
        <dbReference type="Proteomes" id="UP000247811"/>
    </source>
</evidence>
<comment type="caution">
    <text evidence="2">The sequence shown here is derived from an EMBL/GenBank/DDBJ whole genome shotgun (WGS) entry which is preliminary data.</text>
</comment>
<reference evidence="2 3" key="1">
    <citation type="submission" date="2018-05" db="EMBL/GenBank/DDBJ databases">
        <title>Genomic Encyclopedia of Type Strains, Phase IV (KMG-IV): sequencing the most valuable type-strain genomes for metagenomic binning, comparative biology and taxonomic classification.</title>
        <authorList>
            <person name="Goeker M."/>
        </authorList>
    </citation>
    <scope>NUCLEOTIDE SEQUENCE [LARGE SCALE GENOMIC DNA]</scope>
    <source>
        <strain evidence="2 3">DSM 566</strain>
    </source>
</reference>
<organism evidence="2 3">
    <name type="scientific">Sphaerotilus hippei</name>
    <dbReference type="NCBI Taxonomy" id="744406"/>
    <lineage>
        <taxon>Bacteria</taxon>
        <taxon>Pseudomonadati</taxon>
        <taxon>Pseudomonadota</taxon>
        <taxon>Betaproteobacteria</taxon>
        <taxon>Burkholderiales</taxon>
        <taxon>Sphaerotilaceae</taxon>
        <taxon>Sphaerotilus</taxon>
    </lineage>
</organism>